<feature type="transmembrane region" description="Helical" evidence="7">
    <location>
        <begin position="256"/>
        <end position="276"/>
    </location>
</feature>
<dbReference type="InterPro" id="IPR001173">
    <property type="entry name" value="Glyco_trans_2-like"/>
</dbReference>
<keyword evidence="4" id="KW-0328">Glycosyltransferase</keyword>
<feature type="transmembrane region" description="Helical" evidence="7">
    <location>
        <begin position="288"/>
        <end position="311"/>
    </location>
</feature>
<dbReference type="CDD" id="cd00761">
    <property type="entry name" value="Glyco_tranf_GTA_type"/>
    <property type="match status" value="1"/>
</dbReference>
<keyword evidence="7" id="KW-0812">Transmembrane</keyword>
<evidence type="ECO:0000256" key="5">
    <source>
        <dbReference type="ARBA" id="ARBA00022679"/>
    </source>
</evidence>
<dbReference type="PANTHER" id="PTHR43646">
    <property type="entry name" value="GLYCOSYLTRANSFERASE"/>
    <property type="match status" value="1"/>
</dbReference>
<comment type="subcellular location">
    <subcellularLocation>
        <location evidence="1">Cell membrane</location>
    </subcellularLocation>
</comment>
<dbReference type="HOGENOM" id="CLU_025996_19_3_6"/>
<evidence type="ECO:0000256" key="1">
    <source>
        <dbReference type="ARBA" id="ARBA00004236"/>
    </source>
</evidence>
<evidence type="ECO:0000256" key="7">
    <source>
        <dbReference type="SAM" id="Phobius"/>
    </source>
</evidence>
<protein>
    <submittedName>
        <fullName evidence="10">Glycosyl transferase, group 2 family protein</fullName>
    </submittedName>
</protein>
<proteinExistence type="predicted"/>
<dbReference type="EMBL" id="CP003190">
    <property type="protein sequence ID" value="AGL84887.1"/>
    <property type="molecule type" value="Genomic_DNA"/>
</dbReference>
<evidence type="ECO:0000313" key="11">
    <source>
        <dbReference type="Proteomes" id="UP000013940"/>
    </source>
</evidence>
<feature type="domain" description="Glycosyltransferase 2-like" evidence="9">
    <location>
        <begin position="143"/>
        <end position="253"/>
    </location>
</feature>
<name>A0A2C9EML6_PSEPH</name>
<dbReference type="SUPFAM" id="SSF53448">
    <property type="entry name" value="Nucleotide-diphospho-sugar transferases"/>
    <property type="match status" value="1"/>
</dbReference>
<dbReference type="PANTHER" id="PTHR43646:SF2">
    <property type="entry name" value="GLYCOSYLTRANSFERASE 2-LIKE DOMAIN-CONTAINING PROTEIN"/>
    <property type="match status" value="1"/>
</dbReference>
<organism evidence="10 11">
    <name type="scientific">Pseudomonas protegens (strain DSM 19095 / LMG 27888 / CFBP 6595 / CHA0)</name>
    <dbReference type="NCBI Taxonomy" id="1124983"/>
    <lineage>
        <taxon>Bacteria</taxon>
        <taxon>Pseudomonadati</taxon>
        <taxon>Pseudomonadota</taxon>
        <taxon>Gammaproteobacteria</taxon>
        <taxon>Pseudomonadales</taxon>
        <taxon>Pseudomonadaceae</taxon>
        <taxon>Pseudomonas</taxon>
    </lineage>
</organism>
<evidence type="ECO:0000259" key="8">
    <source>
        <dbReference type="Pfam" id="PF00535"/>
    </source>
</evidence>
<evidence type="ECO:0000256" key="6">
    <source>
        <dbReference type="ARBA" id="ARBA00023136"/>
    </source>
</evidence>
<dbReference type="Pfam" id="PF00535">
    <property type="entry name" value="Glycos_transf_2"/>
    <property type="match status" value="1"/>
</dbReference>
<dbReference type="Gene3D" id="3.90.550.10">
    <property type="entry name" value="Spore Coat Polysaccharide Biosynthesis Protein SpsA, Chain A"/>
    <property type="match status" value="1"/>
</dbReference>
<reference evidence="11" key="1">
    <citation type="journal article" date="2014" name="Genome Announc.">
        <title>Full-genome sequence of the plant growth-promoting bacterium Pseudomonas protegens CHA0.</title>
        <authorList>
            <person name="Jousset A."/>
            <person name="Schuldes J."/>
            <person name="Keel C."/>
            <person name="Maurhofer M."/>
            <person name="Daniel R."/>
            <person name="Scheu S."/>
            <person name="Thuermer A."/>
        </authorList>
    </citation>
    <scope>NUCLEOTIDE SEQUENCE [LARGE SCALE GENOMIC DNA]</scope>
    <source>
        <strain evidence="11">DSM 19095 / LMG 27888 / CFBP 6595 / CHA0</strain>
    </source>
</reference>
<dbReference type="Pfam" id="PF13632">
    <property type="entry name" value="Glyco_trans_2_3"/>
    <property type="match status" value="1"/>
</dbReference>
<dbReference type="GeneID" id="57476109"/>
<dbReference type="RefSeq" id="WP_015635673.1">
    <property type="nucleotide sequence ID" value="NC_021237.1"/>
</dbReference>
<feature type="transmembrane region" description="Helical" evidence="7">
    <location>
        <begin position="231"/>
        <end position="250"/>
    </location>
</feature>
<dbReference type="GO" id="GO:0005886">
    <property type="term" value="C:plasma membrane"/>
    <property type="evidence" value="ECO:0007669"/>
    <property type="project" value="UniProtKB-SubCell"/>
</dbReference>
<keyword evidence="7" id="KW-1133">Transmembrane helix</keyword>
<evidence type="ECO:0000259" key="9">
    <source>
        <dbReference type="Pfam" id="PF13632"/>
    </source>
</evidence>
<evidence type="ECO:0000256" key="4">
    <source>
        <dbReference type="ARBA" id="ARBA00022676"/>
    </source>
</evidence>
<keyword evidence="5 10" id="KW-0808">Transferase</keyword>
<dbReference type="InterPro" id="IPR029044">
    <property type="entry name" value="Nucleotide-diphossugar_trans"/>
</dbReference>
<evidence type="ECO:0000313" key="10">
    <source>
        <dbReference type="EMBL" id="AGL84887.1"/>
    </source>
</evidence>
<dbReference type="AlphaFoldDB" id="A0A2C9EML6"/>
<evidence type="ECO:0000256" key="2">
    <source>
        <dbReference type="ARBA" id="ARBA00022475"/>
    </source>
</evidence>
<dbReference type="Proteomes" id="UP000013940">
    <property type="component" value="Chromosome"/>
</dbReference>
<keyword evidence="2" id="KW-1003">Cell membrane</keyword>
<dbReference type="KEGG" id="pprc:PFLCHA0_c31170"/>
<evidence type="ECO:0000256" key="3">
    <source>
        <dbReference type="ARBA" id="ARBA00022519"/>
    </source>
</evidence>
<keyword evidence="6 7" id="KW-0472">Membrane</keyword>
<gene>
    <name evidence="10" type="ORF">PFLCHA0_c31170</name>
</gene>
<feature type="domain" description="Glycosyltransferase 2-like" evidence="8">
    <location>
        <begin position="5"/>
        <end position="115"/>
    </location>
</feature>
<dbReference type="eggNOG" id="COG1216">
    <property type="taxonomic scope" value="Bacteria"/>
</dbReference>
<accession>A0A2C9EML6</accession>
<dbReference type="GO" id="GO:0016757">
    <property type="term" value="F:glycosyltransferase activity"/>
    <property type="evidence" value="ECO:0007669"/>
    <property type="project" value="UniProtKB-KW"/>
</dbReference>
<sequence length="321" mass="35359">MQRISVIVPMYNEARHITRTLDSVLRAARAATLDCELIVVDNGSTDQGPQRARELGARVLLCPGIGIGALRNRGAAVATGDSLAFLDADIEVPGNWLQLWQQAHAEQRAEVFALDCAAPASAPWFARAWQRRSLAGDPQPRLLPWMPTPNLCLQRAWFERVGGFNEQLRTGEDKDFGLRLHAAGARQLSLPQPQVLHWGYEASWAEWAGKERWRQGSHVQLLKGSGFSLRLLRFPLLCLACALLSLVALLCLLAGLPGAAGLCLLLGALAPLALAVRQGLRQRDPLFVLQLWLLHWVRLHLGALALVQALFNRSAERPDRG</sequence>
<keyword evidence="3" id="KW-0997">Cell inner membrane</keyword>